<organism evidence="1 3">
    <name type="scientific">Streptomyces griseoviridis</name>
    <dbReference type="NCBI Taxonomy" id="45398"/>
    <lineage>
        <taxon>Bacteria</taxon>
        <taxon>Bacillati</taxon>
        <taxon>Actinomycetota</taxon>
        <taxon>Actinomycetes</taxon>
        <taxon>Kitasatosporales</taxon>
        <taxon>Streptomycetaceae</taxon>
        <taxon>Streptomyces</taxon>
    </lineage>
</organism>
<sequence length="264" mass="27489">MTIDTDTGTDAVQGSLRAAVAERLRRARPELAARHDLSTAAGLAAAGAAAGDDAGDDTLVAVVVRDLDLAGWARQTCAYALGLDAAEAAAWRRAFTRTVFLAGDPERIGARFPLARTAPDGSAAWTAPGPPGATTALRRLLKLLQAPAAIRAGEDTAFEIPRHPAYRTPVVSRPPVRRDLCLATVDCTLADALVHLNHLLAEAVMDGLLAPGDRLVLRTVPRPAADLNRFAAVRAVPDPHAPDRLRLAAALTTPSAAGPDVGPV</sequence>
<dbReference type="InterPro" id="IPR045754">
    <property type="entry name" value="DUF6182"/>
</dbReference>
<dbReference type="Pfam" id="PF19680">
    <property type="entry name" value="DUF6182"/>
    <property type="match status" value="1"/>
</dbReference>
<dbReference type="OrthoDB" id="4338055at2"/>
<reference evidence="1 3" key="2">
    <citation type="submission" date="2018-12" db="EMBL/GenBank/DDBJ databases">
        <title>Streptomyces griseoviridis F1-27 complete genome.</title>
        <authorList>
            <person name="Mariita R.M."/>
            <person name="Sello J.K."/>
        </authorList>
    </citation>
    <scope>NUCLEOTIDE SEQUENCE [LARGE SCALE GENOMIC DNA]</scope>
    <source>
        <strain evidence="1 3">F1-27</strain>
    </source>
</reference>
<name>A0A3S9Z5F0_STRGD</name>
<dbReference type="Proteomes" id="UP000271291">
    <property type="component" value="Chromosome"/>
</dbReference>
<evidence type="ECO:0000313" key="2">
    <source>
        <dbReference type="EMBL" id="QCN90163.1"/>
    </source>
</evidence>
<dbReference type="KEGG" id="sgd:ELQ87_00735"/>
<reference evidence="2 4" key="1">
    <citation type="submission" date="2018-04" db="EMBL/GenBank/DDBJ databases">
        <title>Complete genome sequences of Streptomyces griseoviridis K61 and characterization of antagonistic properties of biological control agents.</title>
        <authorList>
            <person name="Mariita R.M."/>
            <person name="Sello J.K."/>
        </authorList>
    </citation>
    <scope>NUCLEOTIDE SEQUENCE [LARGE SCALE GENOMIC DNA]</scope>
    <source>
        <strain evidence="2 4">K61</strain>
    </source>
</reference>
<proteinExistence type="predicted"/>
<dbReference type="Proteomes" id="UP000501753">
    <property type="component" value="Chromosome"/>
</dbReference>
<dbReference type="RefSeq" id="WP_127175902.1">
    <property type="nucleotide sequence ID" value="NZ_CP029078.1"/>
</dbReference>
<evidence type="ECO:0000313" key="3">
    <source>
        <dbReference type="Proteomes" id="UP000271291"/>
    </source>
</evidence>
<evidence type="ECO:0000313" key="1">
    <source>
        <dbReference type="EMBL" id="AZS82986.1"/>
    </source>
</evidence>
<protein>
    <submittedName>
        <fullName evidence="1">Uncharacterized protein</fullName>
    </submittedName>
</protein>
<dbReference type="AlphaFoldDB" id="A0A3S9Z5F0"/>
<dbReference type="EMBL" id="CP029078">
    <property type="protein sequence ID" value="QCN90163.1"/>
    <property type="molecule type" value="Genomic_DNA"/>
</dbReference>
<keyword evidence="4" id="KW-1185">Reference proteome</keyword>
<gene>
    <name evidence="2" type="ORF">DDJ31_38625</name>
    <name evidence="1" type="ORF">ELQ87_00735</name>
</gene>
<accession>A0A3S9Z5F0</accession>
<evidence type="ECO:0000313" key="4">
    <source>
        <dbReference type="Proteomes" id="UP000501753"/>
    </source>
</evidence>
<dbReference type="EMBL" id="CP034687">
    <property type="protein sequence ID" value="AZS82986.1"/>
    <property type="molecule type" value="Genomic_DNA"/>
</dbReference>